<sequence>MSSFSEPKEKMNKLVTKLCLVIAVLAVCYFGFYKYQQSKIKFQPVGFSVEVNSKDLIAGGTKWLESYVEQYKGRYVPWSQKVAEYSIDQIENREANVIQVDFSVVTKNLDTANASKWNGVLEENKLKCQWVLWFKVEPSEEGTYTYTATKVQRPAGYDLEKYQTSGEKERDEYKQKYEAEIPYDKQQYTYKIENHICYVSYNGGITWEEVPVSIESLAAVGDGRPYFNKLQEKSYVITSEKTAFVYGGTKEVPLTATYSEDKGATWKTSQISKTLDSVRVKFCSFPNAKVGYVIATGDRAMSQESQIIYKTTDGGATWKEVGSGPRTSLLQSAGFIGENLGFMSYPKIDGAETNLYRTEDGGKSFAPIIIPAVKESWMGTTLEPFIQPETPYFEEGQLFLLVGQGPQGDYMGGTVSAKYKSDDQGKTWYFVELMELPSKELG</sequence>
<dbReference type="Gene3D" id="2.130.10.10">
    <property type="entry name" value="YVTN repeat-like/Quinoprotein amine dehydrogenase"/>
    <property type="match status" value="1"/>
</dbReference>
<name>J7IRU2_DESMD</name>
<evidence type="ECO:0000313" key="2">
    <source>
        <dbReference type="EMBL" id="AFQ44365.1"/>
    </source>
</evidence>
<proteinExistence type="predicted"/>
<reference evidence="3" key="2">
    <citation type="submission" date="2012-08" db="EMBL/GenBank/DDBJ databases">
        <title>Finished genome of Desulfosporosinus meridiei DSM 13257.</title>
        <authorList>
            <person name="Huntemann M."/>
            <person name="Wei C.-L."/>
            <person name="Han J."/>
            <person name="Detter J.C."/>
            <person name="Han C."/>
            <person name="Davenport K."/>
            <person name="Daligault H."/>
            <person name="Erkkila T."/>
            <person name="Gu W."/>
            <person name="Munk A.C.C."/>
            <person name="Teshima H."/>
            <person name="Xu Y."/>
            <person name="Chain P."/>
            <person name="Tapia R."/>
            <person name="Chen A."/>
            <person name="Krypides N."/>
            <person name="Mavromatis K."/>
            <person name="Markowitz V."/>
            <person name="Szeto E."/>
            <person name="Ivanova N."/>
            <person name="Mikhailova N."/>
            <person name="Ovchinnikova G."/>
            <person name="Pagani I."/>
            <person name="Pati A."/>
            <person name="Goodwin L."/>
            <person name="Peters L."/>
            <person name="Pitluck S."/>
            <person name="Woyke T."/>
            <person name="Pester M."/>
            <person name="Spring S."/>
            <person name="Ollivier B."/>
            <person name="Rattei T."/>
            <person name="Klenk H.-P."/>
            <person name="Wagner M."/>
            <person name="Loy A."/>
        </authorList>
    </citation>
    <scope>NUCLEOTIDE SEQUENCE [LARGE SCALE GENOMIC DNA]</scope>
    <source>
        <strain evidence="3">ATCC BAA-275 / DSM 13257 / NCIMB 13706 / S10</strain>
    </source>
</reference>
<keyword evidence="3" id="KW-1185">Reference proteome</keyword>
<keyword evidence="1" id="KW-0812">Transmembrane</keyword>
<dbReference type="SUPFAM" id="SSF110296">
    <property type="entry name" value="Oligoxyloglucan reducing end-specific cellobiohydrolase"/>
    <property type="match status" value="1"/>
</dbReference>
<dbReference type="CDD" id="cd15482">
    <property type="entry name" value="Sialidase_non-viral"/>
    <property type="match status" value="1"/>
</dbReference>
<dbReference type="Proteomes" id="UP000005262">
    <property type="component" value="Chromosome"/>
</dbReference>
<keyword evidence="1" id="KW-1133">Transmembrane helix</keyword>
<dbReference type="AlphaFoldDB" id="J7IRU2"/>
<dbReference type="HOGENOM" id="CLU_639100_0_0_9"/>
<feature type="transmembrane region" description="Helical" evidence="1">
    <location>
        <begin position="14"/>
        <end position="33"/>
    </location>
</feature>
<accession>J7IRU2</accession>
<dbReference type="eggNOG" id="COG4447">
    <property type="taxonomic scope" value="Bacteria"/>
</dbReference>
<dbReference type="KEGG" id="dmi:Desmer_2446"/>
<reference evidence="2 3" key="1">
    <citation type="journal article" date="2012" name="J. Bacteriol.">
        <title>Complete genome sequences of Desulfosporosinus orientis DSM765T, Desulfosporosinus youngiae DSM17734T, Desulfosporosinus meridiei DSM13257T, and Desulfosporosinus acidiphilus DSM22704T.</title>
        <authorList>
            <person name="Pester M."/>
            <person name="Brambilla E."/>
            <person name="Alazard D."/>
            <person name="Rattei T."/>
            <person name="Weinmaier T."/>
            <person name="Han J."/>
            <person name="Lucas S."/>
            <person name="Lapidus A."/>
            <person name="Cheng J.F."/>
            <person name="Goodwin L."/>
            <person name="Pitluck S."/>
            <person name="Peters L."/>
            <person name="Ovchinnikova G."/>
            <person name="Teshima H."/>
            <person name="Detter J.C."/>
            <person name="Han C.S."/>
            <person name="Tapia R."/>
            <person name="Land M.L."/>
            <person name="Hauser L."/>
            <person name="Kyrpides N.C."/>
            <person name="Ivanova N.N."/>
            <person name="Pagani I."/>
            <person name="Huntmann M."/>
            <person name="Wei C.L."/>
            <person name="Davenport K.W."/>
            <person name="Daligault H."/>
            <person name="Chain P.S."/>
            <person name="Chen A."/>
            <person name="Mavromatis K."/>
            <person name="Markowitz V."/>
            <person name="Szeto E."/>
            <person name="Mikhailova N."/>
            <person name="Pati A."/>
            <person name="Wagner M."/>
            <person name="Woyke T."/>
            <person name="Ollivier B."/>
            <person name="Klenk H.P."/>
            <person name="Spring S."/>
            <person name="Loy A."/>
        </authorList>
    </citation>
    <scope>NUCLEOTIDE SEQUENCE [LARGE SCALE GENOMIC DNA]</scope>
    <source>
        <strain evidence="3">ATCC BAA-275 / DSM 13257 / NCIMB 13706 / S10</strain>
    </source>
</reference>
<gene>
    <name evidence="2" type="ordered locus">Desmer_2446</name>
</gene>
<organism evidence="2 3">
    <name type="scientific">Desulfosporosinus meridiei (strain ATCC BAA-275 / DSM 13257 / KCTC 12902 / NCIMB 13706 / S10)</name>
    <dbReference type="NCBI Taxonomy" id="768704"/>
    <lineage>
        <taxon>Bacteria</taxon>
        <taxon>Bacillati</taxon>
        <taxon>Bacillota</taxon>
        <taxon>Clostridia</taxon>
        <taxon>Eubacteriales</taxon>
        <taxon>Desulfitobacteriaceae</taxon>
        <taxon>Desulfosporosinus</taxon>
    </lineage>
</organism>
<dbReference type="STRING" id="768704.Desmer_2446"/>
<keyword evidence="1" id="KW-0472">Membrane</keyword>
<dbReference type="OrthoDB" id="501835at2"/>
<protein>
    <submittedName>
        <fullName evidence="2">BNR/Asp-box repeat protein</fullName>
    </submittedName>
</protein>
<evidence type="ECO:0000256" key="1">
    <source>
        <dbReference type="SAM" id="Phobius"/>
    </source>
</evidence>
<dbReference type="EMBL" id="CP003629">
    <property type="protein sequence ID" value="AFQ44365.1"/>
    <property type="molecule type" value="Genomic_DNA"/>
</dbReference>
<evidence type="ECO:0000313" key="3">
    <source>
        <dbReference type="Proteomes" id="UP000005262"/>
    </source>
</evidence>
<dbReference type="InterPro" id="IPR015943">
    <property type="entry name" value="WD40/YVTN_repeat-like_dom_sf"/>
</dbReference>